<dbReference type="EMBL" id="BDSP01000168">
    <property type="protein sequence ID" value="GAX21514.1"/>
    <property type="molecule type" value="Genomic_DNA"/>
</dbReference>
<organism evidence="2 3">
    <name type="scientific">Fistulifera solaris</name>
    <name type="common">Oleaginous diatom</name>
    <dbReference type="NCBI Taxonomy" id="1519565"/>
    <lineage>
        <taxon>Eukaryota</taxon>
        <taxon>Sar</taxon>
        <taxon>Stramenopiles</taxon>
        <taxon>Ochrophyta</taxon>
        <taxon>Bacillariophyta</taxon>
        <taxon>Bacillariophyceae</taxon>
        <taxon>Bacillariophycidae</taxon>
        <taxon>Naviculales</taxon>
        <taxon>Naviculaceae</taxon>
        <taxon>Fistulifera</taxon>
    </lineage>
</organism>
<accession>A0A1Z5K5K6</accession>
<dbReference type="OrthoDB" id="49516at2759"/>
<feature type="region of interest" description="Disordered" evidence="1">
    <location>
        <begin position="176"/>
        <end position="208"/>
    </location>
</feature>
<dbReference type="AlphaFoldDB" id="A0A1Z5K5K6"/>
<dbReference type="Proteomes" id="UP000198406">
    <property type="component" value="Unassembled WGS sequence"/>
</dbReference>
<keyword evidence="3" id="KW-1185">Reference proteome</keyword>
<dbReference type="InParanoid" id="A0A1Z5K5K6"/>
<protein>
    <submittedName>
        <fullName evidence="2">Uncharacterized protein</fullName>
    </submittedName>
</protein>
<evidence type="ECO:0000256" key="1">
    <source>
        <dbReference type="SAM" id="MobiDB-lite"/>
    </source>
</evidence>
<proteinExistence type="predicted"/>
<name>A0A1Z5K5K6_FISSO</name>
<feature type="compositionally biased region" description="Basic and acidic residues" evidence="1">
    <location>
        <begin position="190"/>
        <end position="205"/>
    </location>
</feature>
<gene>
    <name evidence="2" type="ORF">FisN_4Hh579</name>
</gene>
<sequence>MGGASSLLEETNWEKADGKIECPLNTIDGAPPTDHFGLFYIIKKGFNQREFDVTDSNNNLLYTTRQVPGTICGFDVLGKELGNYKLRVHSDIARRYWIVYRFGSQGFPDQEPDREESEKAEQQFANSELYIARPIQLYKRSCVTVSWSRHLAVAAFFGPPPEGLMMTEEFMQANDDEGEPLEQPGESLNETDRIDQERDRDRDDQGAATETAILSRASSLDNNDKHCSSQREDTFEKLSSIFSISASSKSVLNATSNVQDWLQKHSQSFREKSRKVLHSTVTSRQPMEGVLDLDKPLILCEEIYTRLIGNHQTSRVSKEHVLSLLQQDIAAHSKCHPKEAEEGESSNSPLIMTQRRLMQPGGVNAQSTVTEDDSTAAIVDERKGALSDEELSNKEEPLVAYWKWEHSFHTQKMKMHLAKNSDLALHVVIAIIANQVRYERNAFAMTM</sequence>
<comment type="caution">
    <text evidence="2">The sequence shown here is derived from an EMBL/GenBank/DDBJ whole genome shotgun (WGS) entry which is preliminary data.</text>
</comment>
<reference evidence="2 3" key="1">
    <citation type="journal article" date="2015" name="Plant Cell">
        <title>Oil accumulation by the oleaginous diatom Fistulifera solaris as revealed by the genome and transcriptome.</title>
        <authorList>
            <person name="Tanaka T."/>
            <person name="Maeda Y."/>
            <person name="Veluchamy A."/>
            <person name="Tanaka M."/>
            <person name="Abida H."/>
            <person name="Marechal E."/>
            <person name="Bowler C."/>
            <person name="Muto M."/>
            <person name="Sunaga Y."/>
            <person name="Tanaka M."/>
            <person name="Yoshino T."/>
            <person name="Taniguchi T."/>
            <person name="Fukuda Y."/>
            <person name="Nemoto M."/>
            <person name="Matsumoto M."/>
            <person name="Wong P.S."/>
            <person name="Aburatani S."/>
            <person name="Fujibuchi W."/>
        </authorList>
    </citation>
    <scope>NUCLEOTIDE SEQUENCE [LARGE SCALE GENOMIC DNA]</scope>
    <source>
        <strain evidence="2 3">JPCC DA0580</strain>
    </source>
</reference>
<evidence type="ECO:0000313" key="2">
    <source>
        <dbReference type="EMBL" id="GAX21514.1"/>
    </source>
</evidence>
<evidence type="ECO:0000313" key="3">
    <source>
        <dbReference type="Proteomes" id="UP000198406"/>
    </source>
</evidence>